<accession>A0A6P1VXF0</accession>
<protein>
    <recommendedName>
        <fullName evidence="10">Histidine--tRNA ligase</fullName>
        <ecNumber evidence="10">6.1.1.21</ecNumber>
    </recommendedName>
    <alternativeName>
        <fullName evidence="10">Histidyl-tRNA synthetase</fullName>
        <shortName evidence="10">HisRS</shortName>
    </alternativeName>
</protein>
<dbReference type="RefSeq" id="WP_162387173.1">
    <property type="nucleotide sequence ID" value="NZ_CP045997.1"/>
</dbReference>
<comment type="subunit">
    <text evidence="2 10">Homodimer.</text>
</comment>
<comment type="subcellular location">
    <subcellularLocation>
        <location evidence="10">Cytoplasm</location>
    </subcellularLocation>
</comment>
<dbReference type="InterPro" id="IPR036621">
    <property type="entry name" value="Anticodon-bd_dom_sf"/>
</dbReference>
<keyword evidence="3 10" id="KW-0963">Cytoplasm</keyword>
<organism evidence="13 14">
    <name type="scientific">Spirosoma endbachense</name>
    <dbReference type="NCBI Taxonomy" id="2666025"/>
    <lineage>
        <taxon>Bacteria</taxon>
        <taxon>Pseudomonadati</taxon>
        <taxon>Bacteroidota</taxon>
        <taxon>Cytophagia</taxon>
        <taxon>Cytophagales</taxon>
        <taxon>Cytophagaceae</taxon>
        <taxon>Spirosoma</taxon>
    </lineage>
</organism>
<dbReference type="CDD" id="cd00859">
    <property type="entry name" value="HisRS_anticodon"/>
    <property type="match status" value="1"/>
</dbReference>
<feature type="domain" description="Aminoacyl-transfer RNA synthetases class-II family profile" evidence="12">
    <location>
        <begin position="1"/>
        <end position="370"/>
    </location>
</feature>
<dbReference type="SUPFAM" id="SSF55681">
    <property type="entry name" value="Class II aaRS and biotin synthetases"/>
    <property type="match status" value="1"/>
</dbReference>
<evidence type="ECO:0000256" key="10">
    <source>
        <dbReference type="HAMAP-Rule" id="MF_00127"/>
    </source>
</evidence>
<dbReference type="InterPro" id="IPR004154">
    <property type="entry name" value="Anticodon-bd"/>
</dbReference>
<feature type="binding site" evidence="11">
    <location>
        <position position="294"/>
    </location>
    <ligand>
        <name>L-histidine</name>
        <dbReference type="ChEBI" id="CHEBI:57595"/>
    </ligand>
</feature>
<dbReference type="GO" id="GO:0005737">
    <property type="term" value="C:cytoplasm"/>
    <property type="evidence" value="ECO:0007669"/>
    <property type="project" value="UniProtKB-SubCell"/>
</dbReference>
<dbReference type="InterPro" id="IPR033656">
    <property type="entry name" value="HisRS_anticodon"/>
</dbReference>
<feature type="binding site" evidence="11">
    <location>
        <position position="143"/>
    </location>
    <ligand>
        <name>L-histidine</name>
        <dbReference type="ChEBI" id="CHEBI:57595"/>
    </ligand>
</feature>
<dbReference type="GO" id="GO:0005524">
    <property type="term" value="F:ATP binding"/>
    <property type="evidence" value="ECO:0007669"/>
    <property type="project" value="UniProtKB-UniRule"/>
</dbReference>
<dbReference type="PIRSF" id="PIRSF001549">
    <property type="entry name" value="His-tRNA_synth"/>
    <property type="match status" value="1"/>
</dbReference>
<dbReference type="InterPro" id="IPR006195">
    <property type="entry name" value="aa-tRNA-synth_II"/>
</dbReference>
<gene>
    <name evidence="10" type="primary">hisS</name>
    <name evidence="13" type="ORF">GJR95_17880</name>
</gene>
<dbReference type="PROSITE" id="PS50862">
    <property type="entry name" value="AA_TRNA_LIGASE_II"/>
    <property type="match status" value="1"/>
</dbReference>
<comment type="similarity">
    <text evidence="1 10">Belongs to the class-II aminoacyl-tRNA synthetase family.</text>
</comment>
<evidence type="ECO:0000256" key="11">
    <source>
        <dbReference type="PIRSR" id="PIRSR001549-1"/>
    </source>
</evidence>
<dbReference type="NCBIfam" id="TIGR00442">
    <property type="entry name" value="hisS"/>
    <property type="match status" value="1"/>
</dbReference>
<reference evidence="13 14" key="1">
    <citation type="submission" date="2019-11" db="EMBL/GenBank/DDBJ databases">
        <title>Spirosoma endbachense sp. nov., isolated from a natural salt meadow.</title>
        <authorList>
            <person name="Rojas J."/>
            <person name="Ambika Manirajan B."/>
            <person name="Ratering S."/>
            <person name="Suarez C."/>
            <person name="Geissler-Plaum R."/>
            <person name="Schnell S."/>
        </authorList>
    </citation>
    <scope>NUCLEOTIDE SEQUENCE [LARGE SCALE GENOMIC DNA]</scope>
    <source>
        <strain evidence="13 14">I-24</strain>
    </source>
</reference>
<dbReference type="EC" id="6.1.1.21" evidence="10"/>
<keyword evidence="4 10" id="KW-0436">Ligase</keyword>
<evidence type="ECO:0000256" key="6">
    <source>
        <dbReference type="ARBA" id="ARBA00022840"/>
    </source>
</evidence>
<proteinExistence type="inferred from homology"/>
<feature type="binding site" evidence="11">
    <location>
        <begin position="99"/>
        <end position="101"/>
    </location>
    <ligand>
        <name>L-histidine</name>
        <dbReference type="ChEBI" id="CHEBI:57595"/>
    </ligand>
</feature>
<dbReference type="InterPro" id="IPR004516">
    <property type="entry name" value="HisRS/HisZ"/>
</dbReference>
<dbReference type="Pfam" id="PF03129">
    <property type="entry name" value="HGTP_anticodon"/>
    <property type="match status" value="1"/>
</dbReference>
<dbReference type="EMBL" id="CP045997">
    <property type="protein sequence ID" value="QHV96762.1"/>
    <property type="molecule type" value="Genomic_DNA"/>
</dbReference>
<feature type="binding site" evidence="11">
    <location>
        <position position="129"/>
    </location>
    <ligand>
        <name>L-histidine</name>
        <dbReference type="ChEBI" id="CHEBI:57595"/>
    </ligand>
</feature>
<evidence type="ECO:0000313" key="14">
    <source>
        <dbReference type="Proteomes" id="UP000464577"/>
    </source>
</evidence>
<dbReference type="HAMAP" id="MF_00127">
    <property type="entry name" value="His_tRNA_synth"/>
    <property type="match status" value="1"/>
</dbReference>
<keyword evidence="7 10" id="KW-0648">Protein biosynthesis</keyword>
<evidence type="ECO:0000259" key="12">
    <source>
        <dbReference type="PROSITE" id="PS50862"/>
    </source>
</evidence>
<dbReference type="Gene3D" id="3.40.50.800">
    <property type="entry name" value="Anticodon-binding domain"/>
    <property type="match status" value="1"/>
</dbReference>
<name>A0A6P1VXF0_9BACT</name>
<evidence type="ECO:0000256" key="3">
    <source>
        <dbReference type="ARBA" id="ARBA00022490"/>
    </source>
</evidence>
<evidence type="ECO:0000256" key="7">
    <source>
        <dbReference type="ARBA" id="ARBA00022917"/>
    </source>
</evidence>
<dbReference type="KEGG" id="senf:GJR95_17880"/>
<dbReference type="Gene3D" id="3.30.930.10">
    <property type="entry name" value="Bira Bifunctional Protein, Domain 2"/>
    <property type="match status" value="1"/>
</dbReference>
<comment type="catalytic activity">
    <reaction evidence="9 10">
        <text>tRNA(His) + L-histidine + ATP = L-histidyl-tRNA(His) + AMP + diphosphate + H(+)</text>
        <dbReference type="Rhea" id="RHEA:17313"/>
        <dbReference type="Rhea" id="RHEA-COMP:9665"/>
        <dbReference type="Rhea" id="RHEA-COMP:9689"/>
        <dbReference type="ChEBI" id="CHEBI:15378"/>
        <dbReference type="ChEBI" id="CHEBI:30616"/>
        <dbReference type="ChEBI" id="CHEBI:33019"/>
        <dbReference type="ChEBI" id="CHEBI:57595"/>
        <dbReference type="ChEBI" id="CHEBI:78442"/>
        <dbReference type="ChEBI" id="CHEBI:78527"/>
        <dbReference type="ChEBI" id="CHEBI:456215"/>
        <dbReference type="EC" id="6.1.1.21"/>
    </reaction>
</comment>
<dbReference type="AlphaFoldDB" id="A0A6P1VXF0"/>
<dbReference type="CDD" id="cd00773">
    <property type="entry name" value="HisRS-like_core"/>
    <property type="match status" value="1"/>
</dbReference>
<dbReference type="PANTHER" id="PTHR11476">
    <property type="entry name" value="HISTIDYL-TRNA SYNTHETASE"/>
    <property type="match status" value="1"/>
</dbReference>
<dbReference type="FunFam" id="3.30.930.10:FF:000093">
    <property type="entry name" value="Histidine--tRNA ligase"/>
    <property type="match status" value="1"/>
</dbReference>
<dbReference type="InterPro" id="IPR045864">
    <property type="entry name" value="aa-tRNA-synth_II/BPL/LPL"/>
</dbReference>
<keyword evidence="5 10" id="KW-0547">Nucleotide-binding</keyword>
<dbReference type="InterPro" id="IPR041715">
    <property type="entry name" value="HisRS-like_core"/>
</dbReference>
<dbReference type="Pfam" id="PF13393">
    <property type="entry name" value="tRNA-synt_His"/>
    <property type="match status" value="1"/>
</dbReference>
<dbReference type="PANTHER" id="PTHR11476:SF7">
    <property type="entry name" value="HISTIDINE--TRNA LIGASE"/>
    <property type="match status" value="1"/>
</dbReference>
<evidence type="ECO:0000256" key="9">
    <source>
        <dbReference type="ARBA" id="ARBA00047639"/>
    </source>
</evidence>
<dbReference type="SUPFAM" id="SSF52954">
    <property type="entry name" value="Class II aaRS ABD-related"/>
    <property type="match status" value="1"/>
</dbReference>
<feature type="binding site" evidence="11">
    <location>
        <position position="147"/>
    </location>
    <ligand>
        <name>L-histidine</name>
        <dbReference type="ChEBI" id="CHEBI:57595"/>
    </ligand>
</feature>
<dbReference type="Proteomes" id="UP000464577">
    <property type="component" value="Chromosome"/>
</dbReference>
<evidence type="ECO:0000256" key="8">
    <source>
        <dbReference type="ARBA" id="ARBA00023146"/>
    </source>
</evidence>
<keyword evidence="6 10" id="KW-0067">ATP-binding</keyword>
<sequence length="454" mass="50042">MKPSLVKGTRDFGPEQMSKRLFIFDTIRQTFKRFGFLPLETPSMENLSVLTGKYGDEGDQLLFKILNSGDFAANLTEADLQDGSKKLTPKIAEKGLRYDLTVPFARYVVMNRTNLALPFKRYQMQAVWRADRPQKGRYREFYQCDADVVGTDSLLCEAEIVLMIHEVFRNLGVADFTLKINNRKILAGIAEVIGAPGKEGLLSVAIDKLDKIGKEKVLDELRERGFSEESIVKLDPMFELGGQEVLLVINQLKTWLSTSETASQGTRELEQTLQLVDQYGLTDSRVEIDPTLARGLSYYTGAIFEVKANGVSIGSVSGGGRYDNLTGAFGMPGLSGVGISFGVDRIYDVMDELNLFPASAGQGTQVLIVPFDEAARSVALPLLNKLRRADIAAEAYPDLAKVKKMLDYANAKAIPYVILIGSEEVQTGLLSIKNMVTGEQQKISADAVVEHVSK</sequence>
<dbReference type="GO" id="GO:0004821">
    <property type="term" value="F:histidine-tRNA ligase activity"/>
    <property type="evidence" value="ECO:0007669"/>
    <property type="project" value="UniProtKB-UniRule"/>
</dbReference>
<evidence type="ECO:0000256" key="1">
    <source>
        <dbReference type="ARBA" id="ARBA00008226"/>
    </source>
</evidence>
<keyword evidence="8 10" id="KW-0030">Aminoacyl-tRNA synthetase</keyword>
<dbReference type="InterPro" id="IPR015807">
    <property type="entry name" value="His-tRNA-ligase"/>
</dbReference>
<evidence type="ECO:0000256" key="2">
    <source>
        <dbReference type="ARBA" id="ARBA00011738"/>
    </source>
</evidence>
<evidence type="ECO:0000256" key="5">
    <source>
        <dbReference type="ARBA" id="ARBA00022741"/>
    </source>
</evidence>
<keyword evidence="14" id="KW-1185">Reference proteome</keyword>
<feature type="binding site" evidence="11">
    <location>
        <begin position="298"/>
        <end position="299"/>
    </location>
    <ligand>
        <name>L-histidine</name>
        <dbReference type="ChEBI" id="CHEBI:57595"/>
    </ligand>
</feature>
<evidence type="ECO:0000256" key="4">
    <source>
        <dbReference type="ARBA" id="ARBA00022598"/>
    </source>
</evidence>
<evidence type="ECO:0000313" key="13">
    <source>
        <dbReference type="EMBL" id="QHV96762.1"/>
    </source>
</evidence>
<dbReference type="GO" id="GO:0006427">
    <property type="term" value="P:histidyl-tRNA aminoacylation"/>
    <property type="evidence" value="ECO:0007669"/>
    <property type="project" value="UniProtKB-UniRule"/>
</dbReference>